<dbReference type="GO" id="GO:0008616">
    <property type="term" value="P:tRNA queuosine(34) biosynthetic process"/>
    <property type="evidence" value="ECO:0007669"/>
    <property type="project" value="UniProtKB-UniRule"/>
</dbReference>
<dbReference type="SUPFAM" id="SSF52402">
    <property type="entry name" value="Adenine nucleotide alpha hydrolases-like"/>
    <property type="match status" value="1"/>
</dbReference>
<keyword evidence="5 11" id="KW-0671">Queuosine biosynthesis</keyword>
<dbReference type="CDD" id="cd01995">
    <property type="entry name" value="QueC-like"/>
    <property type="match status" value="1"/>
</dbReference>
<evidence type="ECO:0000256" key="4">
    <source>
        <dbReference type="ARBA" id="ARBA00022741"/>
    </source>
</evidence>
<feature type="binding site" evidence="11">
    <location>
        <position position="231"/>
    </location>
    <ligand>
        <name>Zn(2+)</name>
        <dbReference type="ChEBI" id="CHEBI:29105"/>
    </ligand>
</feature>
<comment type="cofactor">
    <cofactor evidence="11">
        <name>Zn(2+)</name>
        <dbReference type="ChEBI" id="CHEBI:29105"/>
    </cofactor>
    <text evidence="11">Binds 1 zinc ion per subunit.</text>
</comment>
<dbReference type="PIRSF" id="PIRSF006293">
    <property type="entry name" value="ExsB"/>
    <property type="match status" value="1"/>
</dbReference>
<comment type="pathway">
    <text evidence="1 11">Purine metabolism; 7-cyano-7-deazaguanine biosynthesis.</text>
</comment>
<dbReference type="GO" id="GO:0005524">
    <property type="term" value="F:ATP binding"/>
    <property type="evidence" value="ECO:0007669"/>
    <property type="project" value="UniProtKB-UniRule"/>
</dbReference>
<dbReference type="OrthoDB" id="9789567at2"/>
<dbReference type="InterPro" id="IPR018317">
    <property type="entry name" value="QueC"/>
</dbReference>
<feature type="binding site" evidence="11">
    <location>
        <position position="228"/>
    </location>
    <ligand>
        <name>Zn(2+)</name>
        <dbReference type="ChEBI" id="CHEBI:29105"/>
    </ligand>
</feature>
<feature type="binding site" evidence="11">
    <location>
        <position position="213"/>
    </location>
    <ligand>
        <name>Zn(2+)</name>
        <dbReference type="ChEBI" id="CHEBI:29105"/>
    </ligand>
</feature>
<evidence type="ECO:0000256" key="5">
    <source>
        <dbReference type="ARBA" id="ARBA00022785"/>
    </source>
</evidence>
<dbReference type="PANTHER" id="PTHR42914">
    <property type="entry name" value="7-CYANO-7-DEAZAGUANINE SYNTHASE"/>
    <property type="match status" value="1"/>
</dbReference>
<dbReference type="AlphaFoldDB" id="D5RRW2"/>
<dbReference type="EC" id="6.3.4.20" evidence="9 11"/>
<dbReference type="RefSeq" id="WP_007002854.1">
    <property type="nucleotide sequence ID" value="NZ_GG770777.1"/>
</dbReference>
<keyword evidence="3 11" id="KW-0479">Metal-binding</keyword>
<keyword evidence="6 11" id="KW-0862">Zinc</keyword>
<organism evidence="12 13">
    <name type="scientific">Pseudoroseomonas cervicalis ATCC 49957</name>
    <dbReference type="NCBI Taxonomy" id="525371"/>
    <lineage>
        <taxon>Bacteria</taxon>
        <taxon>Pseudomonadati</taxon>
        <taxon>Pseudomonadota</taxon>
        <taxon>Alphaproteobacteria</taxon>
        <taxon>Acetobacterales</taxon>
        <taxon>Roseomonadaceae</taxon>
        <taxon>Roseomonas</taxon>
    </lineage>
</organism>
<dbReference type="GO" id="GO:0016787">
    <property type="term" value="F:hydrolase activity"/>
    <property type="evidence" value="ECO:0007669"/>
    <property type="project" value="UniProtKB-KW"/>
</dbReference>
<dbReference type="InterPro" id="IPR014729">
    <property type="entry name" value="Rossmann-like_a/b/a_fold"/>
</dbReference>
<evidence type="ECO:0000256" key="1">
    <source>
        <dbReference type="ARBA" id="ARBA00005061"/>
    </source>
</evidence>
<evidence type="ECO:0000256" key="7">
    <source>
        <dbReference type="ARBA" id="ARBA00022840"/>
    </source>
</evidence>
<reference evidence="12 13" key="1">
    <citation type="submission" date="2010-04" db="EMBL/GenBank/DDBJ databases">
        <authorList>
            <person name="Qin X."/>
            <person name="Bachman B."/>
            <person name="Battles P."/>
            <person name="Bell A."/>
            <person name="Bess C."/>
            <person name="Bickham C."/>
            <person name="Chaboub L."/>
            <person name="Chen D."/>
            <person name="Coyle M."/>
            <person name="Deiros D.R."/>
            <person name="Dinh H."/>
            <person name="Forbes L."/>
            <person name="Fowler G."/>
            <person name="Francisco L."/>
            <person name="Fu Q."/>
            <person name="Gubbala S."/>
            <person name="Hale W."/>
            <person name="Han Y."/>
            <person name="Hemphill L."/>
            <person name="Highlander S.K."/>
            <person name="Hirani K."/>
            <person name="Hogues M."/>
            <person name="Jackson L."/>
            <person name="Jakkamsetti A."/>
            <person name="Javaid M."/>
            <person name="Jiang H."/>
            <person name="Korchina V."/>
            <person name="Kovar C."/>
            <person name="Lara F."/>
            <person name="Lee S."/>
            <person name="Mata R."/>
            <person name="Mathew T."/>
            <person name="Moen C."/>
            <person name="Morales K."/>
            <person name="Munidasa M."/>
            <person name="Nazareth L."/>
            <person name="Ngo R."/>
            <person name="Nguyen L."/>
            <person name="Okwuonu G."/>
            <person name="Ongeri F."/>
            <person name="Patil S."/>
            <person name="Petrosino J."/>
            <person name="Pham C."/>
            <person name="Pham P."/>
            <person name="Pu L.-L."/>
            <person name="Puazo M."/>
            <person name="Raj R."/>
            <person name="Reid J."/>
            <person name="Rouhana J."/>
            <person name="Saada N."/>
            <person name="Shang Y."/>
            <person name="Simmons D."/>
            <person name="Thornton R."/>
            <person name="Warren J."/>
            <person name="Weissenberger G."/>
            <person name="Zhang J."/>
            <person name="Zhang L."/>
            <person name="Zhou C."/>
            <person name="Zhu D."/>
            <person name="Muzny D."/>
            <person name="Worley K."/>
            <person name="Gibbs R."/>
        </authorList>
    </citation>
    <scope>NUCLEOTIDE SEQUENCE [LARGE SCALE GENOMIC DNA]</scope>
    <source>
        <strain evidence="12 13">ATCC 49957</strain>
    </source>
</reference>
<dbReference type="Proteomes" id="UP000005324">
    <property type="component" value="Unassembled WGS sequence"/>
</dbReference>
<keyword evidence="2 11" id="KW-0436">Ligase</keyword>
<dbReference type="HAMAP" id="MF_01633">
    <property type="entry name" value="QueC"/>
    <property type="match status" value="1"/>
</dbReference>
<evidence type="ECO:0000313" key="13">
    <source>
        <dbReference type="Proteomes" id="UP000005324"/>
    </source>
</evidence>
<evidence type="ECO:0000256" key="6">
    <source>
        <dbReference type="ARBA" id="ARBA00022833"/>
    </source>
</evidence>
<dbReference type="UniPathway" id="UPA00391"/>
<feature type="binding site" evidence="11">
    <location>
        <begin position="28"/>
        <end position="38"/>
    </location>
    <ligand>
        <name>ATP</name>
        <dbReference type="ChEBI" id="CHEBI:30616"/>
    </ligand>
</feature>
<dbReference type="PANTHER" id="PTHR42914:SF1">
    <property type="entry name" value="7-CYANO-7-DEAZAGUANINE SYNTHASE"/>
    <property type="match status" value="1"/>
</dbReference>
<evidence type="ECO:0000256" key="8">
    <source>
        <dbReference type="ARBA" id="ARBA00037993"/>
    </source>
</evidence>
<keyword evidence="7 11" id="KW-0067">ATP-binding</keyword>
<feature type="binding site" evidence="11">
    <location>
        <position position="234"/>
    </location>
    <ligand>
        <name>Zn(2+)</name>
        <dbReference type="ChEBI" id="CHEBI:29105"/>
    </ligand>
</feature>
<protein>
    <recommendedName>
        <fullName evidence="9 11">7-cyano-7-deazaguanine synthase</fullName>
        <ecNumber evidence="9 11">6.3.4.20</ecNumber>
    </recommendedName>
    <alternativeName>
        <fullName evidence="11">7-cyano-7-carbaguanine synthase</fullName>
    </alternativeName>
    <alternativeName>
        <fullName evidence="11">PreQ(0) synthase</fullName>
    </alternativeName>
    <alternativeName>
        <fullName evidence="11">Queuosine biosynthesis protein QueC</fullName>
    </alternativeName>
</protein>
<evidence type="ECO:0000256" key="2">
    <source>
        <dbReference type="ARBA" id="ARBA00022598"/>
    </source>
</evidence>
<dbReference type="Pfam" id="PF06508">
    <property type="entry name" value="QueC"/>
    <property type="match status" value="1"/>
</dbReference>
<dbReference type="GO" id="GO:0008270">
    <property type="term" value="F:zinc ion binding"/>
    <property type="evidence" value="ECO:0007669"/>
    <property type="project" value="UniProtKB-UniRule"/>
</dbReference>
<keyword evidence="4 11" id="KW-0547">Nucleotide-binding</keyword>
<dbReference type="NCBIfam" id="TIGR00364">
    <property type="entry name" value="7-cyano-7-deazaguanine synthase QueC"/>
    <property type="match status" value="1"/>
</dbReference>
<evidence type="ECO:0000256" key="3">
    <source>
        <dbReference type="ARBA" id="ARBA00022723"/>
    </source>
</evidence>
<evidence type="ECO:0000313" key="12">
    <source>
        <dbReference type="EMBL" id="EFH09952.1"/>
    </source>
</evidence>
<dbReference type="EMBL" id="ADVL01000720">
    <property type="protein sequence ID" value="EFH09952.1"/>
    <property type="molecule type" value="Genomic_DNA"/>
</dbReference>
<evidence type="ECO:0000256" key="11">
    <source>
        <dbReference type="HAMAP-Rule" id="MF_01633"/>
    </source>
</evidence>
<comment type="caution">
    <text evidence="12">The sequence shown here is derived from an EMBL/GenBank/DDBJ whole genome shotgun (WGS) entry which is preliminary data.</text>
</comment>
<accession>D5RRW2</accession>
<sequence>MQDSITPQITPDGLLGRHTAEDGALVLFSGGQDSATCLAWALTRFARVETLGFDYGQRHRIELECRAGFRDGLPEDWQARLGPDHTLRLDALGELSDTALTRETEIAMQADGLPNTFVPGRNLLFLTFAAALAYRRGLRHIVGGMCETDFSGYPDCRDDTLKALQVALNLGMERRFVLHTPLMWLDKGETWELAERLGGQKLVCDIVEKTHTCYRGERGERHPWGHGCAACPACELRARGWAEYRSRR</sequence>
<keyword evidence="12" id="KW-0378">Hydrolase</keyword>
<comment type="function">
    <text evidence="11">Catalyzes the ATP-dependent conversion of 7-carboxy-7-deazaguanine (CDG) to 7-cyano-7-deazaguanine (preQ(0)).</text>
</comment>
<dbReference type="GO" id="GO:0016879">
    <property type="term" value="F:ligase activity, forming carbon-nitrogen bonds"/>
    <property type="evidence" value="ECO:0007669"/>
    <property type="project" value="UniProtKB-UniRule"/>
</dbReference>
<proteinExistence type="inferred from homology"/>
<evidence type="ECO:0000256" key="9">
    <source>
        <dbReference type="ARBA" id="ARBA00039149"/>
    </source>
</evidence>
<comment type="catalytic activity">
    <reaction evidence="10 11">
        <text>7-carboxy-7-carbaguanine + NH4(+) + 2 ATP = 7-cyano-7-carbaguanine + 2 AMP + 2 diphosphate + 2 H(+)</text>
        <dbReference type="Rhea" id="RHEA:27982"/>
        <dbReference type="ChEBI" id="CHEBI:15378"/>
        <dbReference type="ChEBI" id="CHEBI:28938"/>
        <dbReference type="ChEBI" id="CHEBI:30616"/>
        <dbReference type="ChEBI" id="CHEBI:33019"/>
        <dbReference type="ChEBI" id="CHEBI:45075"/>
        <dbReference type="ChEBI" id="CHEBI:61036"/>
        <dbReference type="ChEBI" id="CHEBI:456215"/>
        <dbReference type="EC" id="6.3.4.20"/>
    </reaction>
</comment>
<dbReference type="HOGENOM" id="CLU_081854_0_0_5"/>
<comment type="similarity">
    <text evidence="8 11">Belongs to the QueC family.</text>
</comment>
<name>D5RRW2_9PROT</name>
<gene>
    <name evidence="12" type="primary">exsB</name>
    <name evidence="11" type="synonym">queC</name>
    <name evidence="12" type="ORF">HMPREF0731_3824</name>
</gene>
<keyword evidence="13" id="KW-1185">Reference proteome</keyword>
<dbReference type="Gene3D" id="3.40.50.620">
    <property type="entry name" value="HUPs"/>
    <property type="match status" value="1"/>
</dbReference>
<evidence type="ECO:0000256" key="10">
    <source>
        <dbReference type="ARBA" id="ARBA00047890"/>
    </source>
</evidence>